<feature type="transmembrane region" description="Helical" evidence="7">
    <location>
        <begin position="280"/>
        <end position="299"/>
    </location>
</feature>
<feature type="transmembrane region" description="Helical" evidence="7">
    <location>
        <begin position="311"/>
        <end position="331"/>
    </location>
</feature>
<feature type="transmembrane region" description="Helical" evidence="7">
    <location>
        <begin position="201"/>
        <end position="220"/>
    </location>
</feature>
<feature type="region of interest" description="Disordered" evidence="8">
    <location>
        <begin position="427"/>
        <end position="523"/>
    </location>
</feature>
<feature type="compositionally biased region" description="Basic residues" evidence="8">
    <location>
        <begin position="578"/>
        <end position="590"/>
    </location>
</feature>
<organism evidence="9 10">
    <name type="scientific">Aplysia californica</name>
    <name type="common">California sea hare</name>
    <dbReference type="NCBI Taxonomy" id="6500"/>
    <lineage>
        <taxon>Eukaryota</taxon>
        <taxon>Metazoa</taxon>
        <taxon>Spiralia</taxon>
        <taxon>Lophotrochozoa</taxon>
        <taxon>Mollusca</taxon>
        <taxon>Gastropoda</taxon>
        <taxon>Heterobranchia</taxon>
        <taxon>Euthyneura</taxon>
        <taxon>Tectipleura</taxon>
        <taxon>Aplysiida</taxon>
        <taxon>Aplysioidea</taxon>
        <taxon>Aplysiidae</taxon>
        <taxon>Aplysia</taxon>
    </lineage>
</organism>
<evidence type="ECO:0000256" key="7">
    <source>
        <dbReference type="RuleBase" id="RU910716"/>
    </source>
</evidence>
<feature type="compositionally biased region" description="Basic and acidic residues" evidence="8">
    <location>
        <begin position="899"/>
        <end position="910"/>
    </location>
</feature>
<protein>
    <recommendedName>
        <fullName evidence="7">XK-related protein</fullName>
    </recommendedName>
</protein>
<keyword evidence="9" id="KW-1185">Reference proteome</keyword>
<reference evidence="10" key="1">
    <citation type="submission" date="2025-08" db="UniProtKB">
        <authorList>
            <consortium name="RefSeq"/>
        </authorList>
    </citation>
    <scope>IDENTIFICATION</scope>
</reference>
<feature type="compositionally biased region" description="Basic and acidic residues" evidence="8">
    <location>
        <begin position="950"/>
        <end position="970"/>
    </location>
</feature>
<keyword evidence="3" id="KW-1003">Cell membrane</keyword>
<dbReference type="GeneID" id="101846021"/>
<evidence type="ECO:0000256" key="4">
    <source>
        <dbReference type="ARBA" id="ARBA00022692"/>
    </source>
</evidence>
<feature type="region of interest" description="Disordered" evidence="8">
    <location>
        <begin position="832"/>
        <end position="854"/>
    </location>
</feature>
<feature type="compositionally biased region" description="Basic and acidic residues" evidence="8">
    <location>
        <begin position="779"/>
        <end position="792"/>
    </location>
</feature>
<feature type="compositionally biased region" description="Basic residues" evidence="8">
    <location>
        <begin position="767"/>
        <end position="778"/>
    </location>
</feature>
<dbReference type="Pfam" id="PF09815">
    <property type="entry name" value="XK-related"/>
    <property type="match status" value="1"/>
</dbReference>
<keyword evidence="4 7" id="KW-0812">Transmembrane</keyword>
<dbReference type="InterPro" id="IPR050895">
    <property type="entry name" value="XK-related_scramblase"/>
</dbReference>
<feature type="transmembrane region" description="Helical" evidence="7">
    <location>
        <begin position="48"/>
        <end position="69"/>
    </location>
</feature>
<feature type="compositionally biased region" description="Basic and acidic residues" evidence="8">
    <location>
        <begin position="743"/>
        <end position="754"/>
    </location>
</feature>
<evidence type="ECO:0000256" key="5">
    <source>
        <dbReference type="ARBA" id="ARBA00022989"/>
    </source>
</evidence>
<feature type="compositionally biased region" description="Basic residues" evidence="8">
    <location>
        <begin position="478"/>
        <end position="490"/>
    </location>
</feature>
<feature type="region of interest" description="Disordered" evidence="8">
    <location>
        <begin position="547"/>
        <end position="603"/>
    </location>
</feature>
<proteinExistence type="inferred from homology"/>
<dbReference type="InterPro" id="IPR018629">
    <property type="entry name" value="XK-rel"/>
</dbReference>
<feature type="region of interest" description="Disordered" evidence="8">
    <location>
        <begin position="874"/>
        <end position="986"/>
    </location>
</feature>
<keyword evidence="6 7" id="KW-0472">Membrane</keyword>
<feature type="transmembrane region" description="Helical" evidence="7">
    <location>
        <begin position="251"/>
        <end position="268"/>
    </location>
</feature>
<feature type="compositionally biased region" description="Basic residues" evidence="8">
    <location>
        <begin position="688"/>
        <end position="704"/>
    </location>
</feature>
<evidence type="ECO:0000256" key="2">
    <source>
        <dbReference type="ARBA" id="ARBA00008789"/>
    </source>
</evidence>
<dbReference type="RefSeq" id="XP_005104591.1">
    <property type="nucleotide sequence ID" value="XM_005104534.3"/>
</dbReference>
<feature type="transmembrane region" description="Helical" evidence="7">
    <location>
        <begin position="151"/>
        <end position="171"/>
    </location>
</feature>
<feature type="transmembrane region" description="Helical" evidence="7">
    <location>
        <begin position="12"/>
        <end position="36"/>
    </location>
</feature>
<comment type="subcellular location">
    <subcellularLocation>
        <location evidence="1">Cell membrane</location>
        <topology evidence="1">Multi-pass membrane protein</topology>
    </subcellularLocation>
    <subcellularLocation>
        <location evidence="7">Membrane</location>
        <topology evidence="7">Multi-pass membrane protein</topology>
    </subcellularLocation>
</comment>
<feature type="region of interest" description="Disordered" evidence="8">
    <location>
        <begin position="667"/>
        <end position="792"/>
    </location>
</feature>
<dbReference type="PANTHER" id="PTHR16024">
    <property type="entry name" value="XK-RELATED PROTEIN"/>
    <property type="match status" value="1"/>
</dbReference>
<evidence type="ECO:0000256" key="1">
    <source>
        <dbReference type="ARBA" id="ARBA00004651"/>
    </source>
</evidence>
<feature type="transmembrane region" description="Helical" evidence="7">
    <location>
        <begin position="226"/>
        <end position="244"/>
    </location>
</feature>
<evidence type="ECO:0000256" key="3">
    <source>
        <dbReference type="ARBA" id="ARBA00022475"/>
    </source>
</evidence>
<evidence type="ECO:0000256" key="6">
    <source>
        <dbReference type="ARBA" id="ARBA00023136"/>
    </source>
</evidence>
<dbReference type="PANTHER" id="PTHR16024:SF4">
    <property type="entry name" value="XK-RELATED PROTEIN"/>
    <property type="match status" value="1"/>
</dbReference>
<sequence length="1066" mass="116797">MTSTQLSPRFVVFVVVSLISHLLELAASGLLCHALLQQGQLKTPWFSVAAGLLIIPLVLLQLASAVLTLRRKGDSASGCEVTATAILHLLQLGFISRHFAVLQEAPPSTARAELAEMIVLRLAFALSSGCTLLLLQGYLLLSDAHEPGWAWAVYVVALTTLLSVTWALATFRRRASELDLDSVLITWPGTVLKVTWRGGEVLVRVLCLGLFASLYTHWIFLVLGLHWLAMAACLCIPVITALDWRGAGSGRRAVFCLLTSFAYIFAFINTSAENAVFRYTFYYVVLFLENATLIAVWLVQCSSAEFERNSVYVYIAAPVFAVYITAMIVYYKFFHVAGDKAIPGNIGCSAVTACASCKLGSHSAHPPIPPRPGVNGGWLQSAVYCGQYYKHAAQDSLLDSVSERNSTATVSSSHARLQHKLATIHDHVSEHEGSEPGPPCSHPQHHHHHPYQHHDHGVCPVAVSQTAVKSEAGSPRGKLPRRKEKKKKSLARNTTSESELSSVRTDCDMSEGSGSNKRPVWLPSGDSNFANQLLNYSLETFDTADTADDERSSVATGCHGYHANIPRSPRGGELSSPRHLHQHHHQHHHPVPGVVGGASLQRHGDHHWYSDGYSTDRTLDWPRLPMTSLQRGGVWGMADTESEGCTGCQCCHGDSEVSSIMRSITSVPEPTDETQDEGQNSEGYHSQPRGHKHSHRPHHHHHHERSLDPSSGCNKKQKLDKFSPRDLNTVSENNRLSKHSKISTKDSGFRREEILSSPASDPSYGPKAKRKHSPRRKVHTSEKYEKATSKSKVLDDPISINNCLPQVTMCSDDKDVEEETVVQSDKLASELLQHSVSGDKKRKKDRINSSSAGVSDPRFSVRVMADVTDVLEEQTSHVRSLDQGQVKGKGKGGSINSPRVEEPNKGKGINDESQVEETNKDTYAVSAHAKNKSKVSRVPSSSLAVDNANEELKGVEADNVPDEEKEKESEGQEASPNTSESGERSDEIIYENIWQVKPPLVKPSLLQQVRGVTSVPSKPCRKTAGKDVWYVCSESEDSALPPEALSSSVDGFTASDESDISMEIVI</sequence>
<evidence type="ECO:0000313" key="10">
    <source>
        <dbReference type="RefSeq" id="XP_005104591.1"/>
    </source>
</evidence>
<feature type="compositionally biased region" description="Polar residues" evidence="8">
    <location>
        <begin position="491"/>
        <end position="504"/>
    </location>
</feature>
<comment type="similarity">
    <text evidence="2 7">Belongs to the XK family.</text>
</comment>
<dbReference type="Proteomes" id="UP000694888">
    <property type="component" value="Unplaced"/>
</dbReference>
<feature type="transmembrane region" description="Helical" evidence="7">
    <location>
        <begin position="118"/>
        <end position="139"/>
    </location>
</feature>
<evidence type="ECO:0000256" key="8">
    <source>
        <dbReference type="SAM" id="MobiDB-lite"/>
    </source>
</evidence>
<gene>
    <name evidence="10" type="primary">LOC101846021</name>
</gene>
<name>A0ABM0JYL0_APLCA</name>
<evidence type="ECO:0000313" key="9">
    <source>
        <dbReference type="Proteomes" id="UP000694888"/>
    </source>
</evidence>
<accession>A0ABM0JYL0</accession>
<keyword evidence="5 7" id="KW-1133">Transmembrane helix</keyword>